<keyword evidence="1" id="KW-0812">Transmembrane</keyword>
<gene>
    <name evidence="3" type="ORF">E3O46_13435</name>
</gene>
<organism evidence="3 4">
    <name type="scientific">Cryobacterium glucosi</name>
    <dbReference type="NCBI Taxonomy" id="1259175"/>
    <lineage>
        <taxon>Bacteria</taxon>
        <taxon>Bacillati</taxon>
        <taxon>Actinomycetota</taxon>
        <taxon>Actinomycetes</taxon>
        <taxon>Micrococcales</taxon>
        <taxon>Microbacteriaceae</taxon>
        <taxon>Cryobacterium</taxon>
    </lineage>
</organism>
<evidence type="ECO:0000256" key="1">
    <source>
        <dbReference type="SAM" id="Phobius"/>
    </source>
</evidence>
<comment type="caution">
    <text evidence="3">The sequence shown here is derived from an EMBL/GenBank/DDBJ whole genome shotgun (WGS) entry which is preliminary data.</text>
</comment>
<keyword evidence="1" id="KW-1133">Transmembrane helix</keyword>
<dbReference type="InterPro" id="IPR046253">
    <property type="entry name" value="DUF6286"/>
</dbReference>
<dbReference type="EMBL" id="SOFS01000031">
    <property type="protein sequence ID" value="TFC18683.1"/>
    <property type="molecule type" value="Genomic_DNA"/>
</dbReference>
<sequence>MTTYRSTYKRISRRELHSPRSVAAITLAILISAVCLWLMSEIVLHLLGRPGLLATPSEIAHTVAGVGSAPPALVGGIGVAAVLIGVLLLFLAVAPGRRSRHLLAIARAVTIVDSEVIASALARDAARAAGVAPDNARVTVTGRRVTVHLTPTSGTPVDQTAALTAVQGHLHELGLRRVLQPQVVVAAVGKVGE</sequence>
<name>A0ABY2IMY4_9MICO</name>
<reference evidence="3 4" key="1">
    <citation type="submission" date="2019-03" db="EMBL/GenBank/DDBJ databases">
        <title>Genomics of glacier-inhabiting Cryobacterium strains.</title>
        <authorList>
            <person name="Liu Q."/>
            <person name="Xin Y.-H."/>
        </authorList>
    </citation>
    <scope>NUCLEOTIDE SEQUENCE [LARGE SCALE GENOMIC DNA]</scope>
    <source>
        <strain evidence="3 4">MDB1-5</strain>
    </source>
</reference>
<keyword evidence="1" id="KW-0472">Membrane</keyword>
<feature type="domain" description="DUF6286" evidence="2">
    <location>
        <begin position="83"/>
        <end position="185"/>
    </location>
</feature>
<accession>A0ABY2IMY4</accession>
<feature type="transmembrane region" description="Helical" evidence="1">
    <location>
        <begin position="21"/>
        <end position="40"/>
    </location>
</feature>
<dbReference type="Proteomes" id="UP000297604">
    <property type="component" value="Unassembled WGS sequence"/>
</dbReference>
<proteinExistence type="predicted"/>
<dbReference type="RefSeq" id="WP_134449834.1">
    <property type="nucleotide sequence ID" value="NZ_SOFS01000031.1"/>
</dbReference>
<dbReference type="Pfam" id="PF19803">
    <property type="entry name" value="DUF6286"/>
    <property type="match status" value="1"/>
</dbReference>
<evidence type="ECO:0000259" key="2">
    <source>
        <dbReference type="Pfam" id="PF19803"/>
    </source>
</evidence>
<protein>
    <recommendedName>
        <fullName evidence="2">DUF6286 domain-containing protein</fullName>
    </recommendedName>
</protein>
<evidence type="ECO:0000313" key="4">
    <source>
        <dbReference type="Proteomes" id="UP000297604"/>
    </source>
</evidence>
<feature type="transmembrane region" description="Helical" evidence="1">
    <location>
        <begin position="72"/>
        <end position="93"/>
    </location>
</feature>
<keyword evidence="4" id="KW-1185">Reference proteome</keyword>
<evidence type="ECO:0000313" key="3">
    <source>
        <dbReference type="EMBL" id="TFC18683.1"/>
    </source>
</evidence>